<name>A0A382D0I0_9ZZZZ</name>
<evidence type="ECO:0000313" key="1">
    <source>
        <dbReference type="EMBL" id="SVB31067.1"/>
    </source>
</evidence>
<sequence>KYRQSQDLQLIALPAAHPHCKMNKNIQCH</sequence>
<dbReference type="EMBL" id="UINC01036699">
    <property type="protein sequence ID" value="SVB31067.1"/>
    <property type="molecule type" value="Genomic_DNA"/>
</dbReference>
<protein>
    <submittedName>
        <fullName evidence="1">Uncharacterized protein</fullName>
    </submittedName>
</protein>
<reference evidence="1" key="1">
    <citation type="submission" date="2018-05" db="EMBL/GenBank/DDBJ databases">
        <authorList>
            <person name="Lanie J.A."/>
            <person name="Ng W.-L."/>
            <person name="Kazmierczak K.M."/>
            <person name="Andrzejewski T.M."/>
            <person name="Davidsen T.M."/>
            <person name="Wayne K.J."/>
            <person name="Tettelin H."/>
            <person name="Glass J.I."/>
            <person name="Rusch D."/>
            <person name="Podicherti R."/>
            <person name="Tsui H.-C.T."/>
            <person name="Winkler M.E."/>
        </authorList>
    </citation>
    <scope>NUCLEOTIDE SEQUENCE</scope>
</reference>
<dbReference type="AlphaFoldDB" id="A0A382D0I0"/>
<gene>
    <name evidence="1" type="ORF">METZ01_LOCUS183921</name>
</gene>
<feature type="non-terminal residue" evidence="1">
    <location>
        <position position="1"/>
    </location>
</feature>
<organism evidence="1">
    <name type="scientific">marine metagenome</name>
    <dbReference type="NCBI Taxonomy" id="408172"/>
    <lineage>
        <taxon>unclassified sequences</taxon>
        <taxon>metagenomes</taxon>
        <taxon>ecological metagenomes</taxon>
    </lineage>
</organism>
<accession>A0A382D0I0</accession>
<proteinExistence type="predicted"/>